<protein>
    <submittedName>
        <fullName evidence="2">Uncharacterized protein</fullName>
    </submittedName>
</protein>
<reference evidence="2 3" key="1">
    <citation type="submission" date="2019-04" db="EMBL/GenBank/DDBJ databases">
        <title>Comparative genomics and transcriptomics to analyze fruiting body development in filamentous ascomycetes.</title>
        <authorList>
            <consortium name="DOE Joint Genome Institute"/>
            <person name="Lutkenhaus R."/>
            <person name="Traeger S."/>
            <person name="Breuer J."/>
            <person name="Kuo A."/>
            <person name="Lipzen A."/>
            <person name="Pangilinan J."/>
            <person name="Dilworth D."/>
            <person name="Sandor L."/>
            <person name="Poggeler S."/>
            <person name="Barry K."/>
            <person name="Grigoriev I.V."/>
            <person name="Nowrousian M."/>
        </authorList>
    </citation>
    <scope>NUCLEOTIDE SEQUENCE [LARGE SCALE GENOMIC DNA]</scope>
    <source>
        <strain evidence="2 3">CBS 389.68</strain>
    </source>
</reference>
<proteinExistence type="predicted"/>
<sequence>MYVILSLSLAPTRRGHAYRRISPRSSDPNHIYITISKPHTRLPNPHHLYPVSDSIIPLYLTFTFTCSNPSSSSSSSSKSIPKICTRAPSHTLTRRP</sequence>
<accession>A0A4V3SIW4</accession>
<dbReference type="InParanoid" id="A0A4V3SIW4"/>
<evidence type="ECO:0000256" key="1">
    <source>
        <dbReference type="SAM" id="MobiDB-lite"/>
    </source>
</evidence>
<evidence type="ECO:0000313" key="2">
    <source>
        <dbReference type="EMBL" id="TGZ81615.1"/>
    </source>
</evidence>
<name>A0A4V3SIW4_9PEZI</name>
<keyword evidence="3" id="KW-1185">Reference proteome</keyword>
<dbReference type="AlphaFoldDB" id="A0A4V3SIW4"/>
<gene>
    <name evidence="2" type="ORF">EX30DRAFT_250594</name>
</gene>
<dbReference type="EMBL" id="ML220118">
    <property type="protein sequence ID" value="TGZ81615.1"/>
    <property type="molecule type" value="Genomic_DNA"/>
</dbReference>
<feature type="compositionally biased region" description="Low complexity" evidence="1">
    <location>
        <begin position="69"/>
        <end position="83"/>
    </location>
</feature>
<dbReference type="Proteomes" id="UP000298138">
    <property type="component" value="Unassembled WGS sequence"/>
</dbReference>
<evidence type="ECO:0000313" key="3">
    <source>
        <dbReference type="Proteomes" id="UP000298138"/>
    </source>
</evidence>
<feature type="region of interest" description="Disordered" evidence="1">
    <location>
        <begin position="67"/>
        <end position="96"/>
    </location>
</feature>
<organism evidence="2 3">
    <name type="scientific">Ascodesmis nigricans</name>
    <dbReference type="NCBI Taxonomy" id="341454"/>
    <lineage>
        <taxon>Eukaryota</taxon>
        <taxon>Fungi</taxon>
        <taxon>Dikarya</taxon>
        <taxon>Ascomycota</taxon>
        <taxon>Pezizomycotina</taxon>
        <taxon>Pezizomycetes</taxon>
        <taxon>Pezizales</taxon>
        <taxon>Ascodesmidaceae</taxon>
        <taxon>Ascodesmis</taxon>
    </lineage>
</organism>